<dbReference type="InterPro" id="IPR036388">
    <property type="entry name" value="WH-like_DNA-bd_sf"/>
</dbReference>
<dbReference type="Proteomes" id="UP001300383">
    <property type="component" value="Unassembled WGS sequence"/>
</dbReference>
<dbReference type="Pfam" id="PF00392">
    <property type="entry name" value="GntR"/>
    <property type="match status" value="1"/>
</dbReference>
<organism evidence="5 6">
    <name type="scientific">Fusibacillus kribbianus</name>
    <dbReference type="NCBI Taxonomy" id="3044208"/>
    <lineage>
        <taxon>Bacteria</taxon>
        <taxon>Bacillati</taxon>
        <taxon>Bacillota</taxon>
        <taxon>Clostridia</taxon>
        <taxon>Lachnospirales</taxon>
        <taxon>Lachnospiraceae</taxon>
        <taxon>Fusibacillus</taxon>
    </lineage>
</organism>
<evidence type="ECO:0000313" key="6">
    <source>
        <dbReference type="Proteomes" id="UP001300383"/>
    </source>
</evidence>
<protein>
    <submittedName>
        <fullName evidence="5">GntR family transcriptional regulator</fullName>
    </submittedName>
</protein>
<dbReference type="CDD" id="cd07377">
    <property type="entry name" value="WHTH_GntR"/>
    <property type="match status" value="1"/>
</dbReference>
<dbReference type="InterPro" id="IPR000524">
    <property type="entry name" value="Tscrpt_reg_HTH_GntR"/>
</dbReference>
<gene>
    <name evidence="5" type="ORF">QJ036_04690</name>
</gene>
<dbReference type="PANTHER" id="PTHR44846:SF1">
    <property type="entry name" value="MANNOSYL-D-GLYCERATE TRANSPORT_METABOLISM SYSTEM REPRESSOR MNGR-RELATED"/>
    <property type="match status" value="1"/>
</dbReference>
<dbReference type="PANTHER" id="PTHR44846">
    <property type="entry name" value="MANNOSYL-D-GLYCERATE TRANSPORT/METABOLISM SYSTEM REPRESSOR MNGR-RELATED"/>
    <property type="match status" value="1"/>
</dbReference>
<dbReference type="GO" id="GO:0003677">
    <property type="term" value="F:DNA binding"/>
    <property type="evidence" value="ECO:0007669"/>
    <property type="project" value="UniProtKB-KW"/>
</dbReference>
<dbReference type="PRINTS" id="PR00035">
    <property type="entry name" value="HTHGNTR"/>
</dbReference>
<dbReference type="InterPro" id="IPR036390">
    <property type="entry name" value="WH_DNA-bd_sf"/>
</dbReference>
<accession>A0AAP4BAN3</accession>
<dbReference type="InterPro" id="IPR011663">
    <property type="entry name" value="UTRA"/>
</dbReference>
<dbReference type="EMBL" id="JASGBQ010000004">
    <property type="protein sequence ID" value="MDI9241778.1"/>
    <property type="molecule type" value="Genomic_DNA"/>
</dbReference>
<keyword evidence="1" id="KW-0805">Transcription regulation</keyword>
<dbReference type="PROSITE" id="PS50949">
    <property type="entry name" value="HTH_GNTR"/>
    <property type="match status" value="1"/>
</dbReference>
<dbReference type="SUPFAM" id="SSF64288">
    <property type="entry name" value="Chorismate lyase-like"/>
    <property type="match status" value="1"/>
</dbReference>
<dbReference type="InterPro" id="IPR028978">
    <property type="entry name" value="Chorismate_lyase_/UTRA_dom_sf"/>
</dbReference>
<reference evidence="5 6" key="1">
    <citation type="submission" date="2023-05" db="EMBL/GenBank/DDBJ databases">
        <title>[ruminococcus] sp. nov., isolated from a pig farm feces dump.</title>
        <authorList>
            <person name="Chang Y.-H."/>
        </authorList>
    </citation>
    <scope>NUCLEOTIDE SEQUENCE [LARGE SCALE GENOMIC DNA]</scope>
    <source>
        <strain evidence="5 6">YH-rum2234</strain>
    </source>
</reference>
<evidence type="ECO:0000256" key="1">
    <source>
        <dbReference type="ARBA" id="ARBA00023015"/>
    </source>
</evidence>
<dbReference type="GO" id="GO:0003700">
    <property type="term" value="F:DNA-binding transcription factor activity"/>
    <property type="evidence" value="ECO:0007669"/>
    <property type="project" value="InterPro"/>
</dbReference>
<dbReference type="AlphaFoldDB" id="A0AAP4BAN3"/>
<dbReference type="Gene3D" id="1.10.10.10">
    <property type="entry name" value="Winged helix-like DNA-binding domain superfamily/Winged helix DNA-binding domain"/>
    <property type="match status" value="1"/>
</dbReference>
<evidence type="ECO:0000256" key="2">
    <source>
        <dbReference type="ARBA" id="ARBA00023125"/>
    </source>
</evidence>
<evidence type="ECO:0000313" key="5">
    <source>
        <dbReference type="EMBL" id="MDI9241778.1"/>
    </source>
</evidence>
<dbReference type="RefSeq" id="WP_283230286.1">
    <property type="nucleotide sequence ID" value="NZ_JASGBQ010000004.1"/>
</dbReference>
<dbReference type="SMART" id="SM00345">
    <property type="entry name" value="HTH_GNTR"/>
    <property type="match status" value="1"/>
</dbReference>
<name>A0AAP4BAN3_9FIRM</name>
<sequence length="239" mass="27015">MKANNHVPVYVTIFSELRDRIVNGSLGPGEMLPSENELCAKYRASRETIRKGLKQLEQAGLIYSSPRRGYFVNTPQHNKFTLSFSQDIGNGEVRFKDIRIIRPTAEIQEALNIPSNRKVIAFYRGNYKGERQIGLEIKYVPYDRGLPTIEDEINFAVFPEAADAKATSFSYYTELNIQAVTASGEILSMLDCSPEDPLLLLKRTYITQSGEHIGYSKQYLIPPYGELHGVSGYVQKNTH</sequence>
<keyword evidence="3" id="KW-0804">Transcription</keyword>
<dbReference type="SUPFAM" id="SSF46785">
    <property type="entry name" value="Winged helix' DNA-binding domain"/>
    <property type="match status" value="1"/>
</dbReference>
<dbReference type="InterPro" id="IPR050679">
    <property type="entry name" value="Bact_HTH_transcr_reg"/>
</dbReference>
<keyword evidence="2" id="KW-0238">DNA-binding</keyword>
<proteinExistence type="predicted"/>
<dbReference type="SMART" id="SM00866">
    <property type="entry name" value="UTRA"/>
    <property type="match status" value="1"/>
</dbReference>
<comment type="caution">
    <text evidence="5">The sequence shown here is derived from an EMBL/GenBank/DDBJ whole genome shotgun (WGS) entry which is preliminary data.</text>
</comment>
<evidence type="ECO:0000259" key="4">
    <source>
        <dbReference type="PROSITE" id="PS50949"/>
    </source>
</evidence>
<feature type="domain" description="HTH gntR-type" evidence="4">
    <location>
        <begin position="7"/>
        <end position="75"/>
    </location>
</feature>
<dbReference type="Gene3D" id="3.40.1410.10">
    <property type="entry name" value="Chorismate lyase-like"/>
    <property type="match status" value="1"/>
</dbReference>
<dbReference type="GO" id="GO:0045892">
    <property type="term" value="P:negative regulation of DNA-templated transcription"/>
    <property type="evidence" value="ECO:0007669"/>
    <property type="project" value="TreeGrafter"/>
</dbReference>
<evidence type="ECO:0000256" key="3">
    <source>
        <dbReference type="ARBA" id="ARBA00023163"/>
    </source>
</evidence>
<dbReference type="Pfam" id="PF07702">
    <property type="entry name" value="UTRA"/>
    <property type="match status" value="1"/>
</dbReference>
<keyword evidence="6" id="KW-1185">Reference proteome</keyword>